<comment type="caution">
    <text evidence="3">The sequence shown here is derived from an EMBL/GenBank/DDBJ whole genome shotgun (WGS) entry which is preliminary data.</text>
</comment>
<feature type="chain" id="PRO_5046938984" evidence="2">
    <location>
        <begin position="21"/>
        <end position="365"/>
    </location>
</feature>
<evidence type="ECO:0000313" key="4">
    <source>
        <dbReference type="Proteomes" id="UP001156141"/>
    </source>
</evidence>
<name>A0ABS9REH8_9FLAO</name>
<evidence type="ECO:0000313" key="3">
    <source>
        <dbReference type="EMBL" id="MCH4551317.1"/>
    </source>
</evidence>
<dbReference type="PANTHER" id="PTHR37489">
    <property type="entry name" value="DUF3500 DOMAIN-CONTAINING PROTEIN"/>
    <property type="match status" value="1"/>
</dbReference>
<evidence type="ECO:0000256" key="2">
    <source>
        <dbReference type="SAM" id="SignalP"/>
    </source>
</evidence>
<organism evidence="3 4">
    <name type="scientific">Aestuariibaculum lutulentum</name>
    <dbReference type="NCBI Taxonomy" id="2920935"/>
    <lineage>
        <taxon>Bacteria</taxon>
        <taxon>Pseudomonadati</taxon>
        <taxon>Bacteroidota</taxon>
        <taxon>Flavobacteriia</taxon>
        <taxon>Flavobacteriales</taxon>
        <taxon>Flavobacteriaceae</taxon>
    </lineage>
</organism>
<sequence>MKRFFNYVVIMLMCPMLVLSCSSDNGSSSSETEEETGSTTADPIDITTCDSETGINQLVCIAEAFLSQLSSSEQTTVQLSYSTTTAKKWSNFPESIYRNRPGLSFGEMTDTQVSYAKALIKAAAGTTSNEGWEEIEQTLNADDYLNAAGGGSGYGAGNYYIAILGTPSATGLWEIMFGGHHFAFANTYEGGVLVGATPSFRGIEPYGTFTYNSESNQPLNQERDAFSEMLEGLSSSELATAKLSGTWNDLLCGPQSDDNFPSTASGVQVGTLTSAQQELVMAAIKTYVLDIADDDAADILTTYENELSNTYVSYSGTTTMTTKGDYVRIDGPSVWIEFSVQNGVILSDPHPHSVWRDKNGDYGGN</sequence>
<dbReference type="Pfam" id="PF12006">
    <property type="entry name" value="DUF3500"/>
    <property type="match status" value="1"/>
</dbReference>
<gene>
    <name evidence="3" type="ORF">MKW35_01700</name>
</gene>
<accession>A0ABS9REH8</accession>
<feature type="region of interest" description="Disordered" evidence="1">
    <location>
        <begin position="25"/>
        <end position="44"/>
    </location>
</feature>
<dbReference type="Proteomes" id="UP001156141">
    <property type="component" value="Unassembled WGS sequence"/>
</dbReference>
<dbReference type="EMBL" id="JAKVQD010000001">
    <property type="protein sequence ID" value="MCH4551317.1"/>
    <property type="molecule type" value="Genomic_DNA"/>
</dbReference>
<protein>
    <submittedName>
        <fullName evidence="3">DUF3500 domain-containing protein</fullName>
    </submittedName>
</protein>
<dbReference type="PANTHER" id="PTHR37489:SF1">
    <property type="entry name" value="DUF3500 DOMAIN-CONTAINING PROTEIN"/>
    <property type="match status" value="1"/>
</dbReference>
<keyword evidence="2" id="KW-0732">Signal</keyword>
<keyword evidence="4" id="KW-1185">Reference proteome</keyword>
<reference evidence="3" key="1">
    <citation type="submission" date="2022-02" db="EMBL/GenBank/DDBJ databases">
        <title>Aestuariibaculum sp., a marine bacterium isolated from sediment in Guangxi.</title>
        <authorList>
            <person name="Ying J."/>
        </authorList>
    </citation>
    <scope>NUCLEOTIDE SEQUENCE</scope>
    <source>
        <strain evidence="3">L182</strain>
    </source>
</reference>
<evidence type="ECO:0000256" key="1">
    <source>
        <dbReference type="SAM" id="MobiDB-lite"/>
    </source>
</evidence>
<proteinExistence type="predicted"/>
<dbReference type="PROSITE" id="PS51257">
    <property type="entry name" value="PROKAR_LIPOPROTEIN"/>
    <property type="match status" value="1"/>
</dbReference>
<dbReference type="InterPro" id="IPR021889">
    <property type="entry name" value="DUF3500"/>
</dbReference>
<dbReference type="RefSeq" id="WP_240571649.1">
    <property type="nucleotide sequence ID" value="NZ_CP136709.1"/>
</dbReference>
<feature type="signal peptide" evidence="2">
    <location>
        <begin position="1"/>
        <end position="20"/>
    </location>
</feature>